<sequence>MHFPSLLFFSGISLFSASAIANATPEPTAAPDLANAMVDKLRERQIQGSLPGLSGSLGTDGGCGNVGPISGCFGAAGVNAISSLTQTPVDAKASSATTMTGIASATKTVNGTAVVVGSGSKATSSSMAATGRGREFGGTSVGGALVVLVVAVGGFAGLMV</sequence>
<evidence type="ECO:0000256" key="2">
    <source>
        <dbReference type="SAM" id="SignalP"/>
    </source>
</evidence>
<comment type="caution">
    <text evidence="3">The sequence shown here is derived from an EMBL/GenBank/DDBJ whole genome shotgun (WGS) entry which is preliminary data.</text>
</comment>
<keyword evidence="1" id="KW-1133">Transmembrane helix</keyword>
<feature type="chain" id="PRO_5021462043" description="Gb" evidence="2">
    <location>
        <begin position="24"/>
        <end position="160"/>
    </location>
</feature>
<feature type="transmembrane region" description="Helical" evidence="1">
    <location>
        <begin position="136"/>
        <end position="158"/>
    </location>
</feature>
<keyword evidence="4" id="KW-1185">Reference proteome</keyword>
<reference evidence="3 4" key="1">
    <citation type="submission" date="2019-04" db="EMBL/GenBank/DDBJ databases">
        <title>High contiguity whole genome sequence and gene annotation resource for two Venturia nashicola isolates.</title>
        <authorList>
            <person name="Prokchorchik M."/>
            <person name="Won K."/>
            <person name="Lee Y."/>
            <person name="Choi E.D."/>
            <person name="Segonzac C."/>
            <person name="Sohn K.H."/>
        </authorList>
    </citation>
    <scope>NUCLEOTIDE SEQUENCE [LARGE SCALE GENOMIC DNA]</scope>
    <source>
        <strain evidence="3 4">PRI2</strain>
    </source>
</reference>
<protein>
    <recommendedName>
        <fullName evidence="5">Gb</fullName>
    </recommendedName>
</protein>
<dbReference type="Proteomes" id="UP000298493">
    <property type="component" value="Unassembled WGS sequence"/>
</dbReference>
<organism evidence="3 4">
    <name type="scientific">Venturia nashicola</name>
    <dbReference type="NCBI Taxonomy" id="86259"/>
    <lineage>
        <taxon>Eukaryota</taxon>
        <taxon>Fungi</taxon>
        <taxon>Dikarya</taxon>
        <taxon>Ascomycota</taxon>
        <taxon>Pezizomycotina</taxon>
        <taxon>Dothideomycetes</taxon>
        <taxon>Pleosporomycetidae</taxon>
        <taxon>Venturiales</taxon>
        <taxon>Venturiaceae</taxon>
        <taxon>Venturia</taxon>
    </lineage>
</organism>
<evidence type="ECO:0000313" key="4">
    <source>
        <dbReference type="Proteomes" id="UP000298493"/>
    </source>
</evidence>
<dbReference type="AlphaFoldDB" id="A0A4Z1P559"/>
<keyword evidence="2" id="KW-0732">Signal</keyword>
<keyword evidence="1" id="KW-0812">Transmembrane</keyword>
<feature type="signal peptide" evidence="2">
    <location>
        <begin position="1"/>
        <end position="23"/>
    </location>
</feature>
<accession>A0A4Z1P559</accession>
<name>A0A4Z1P559_9PEZI</name>
<evidence type="ECO:0008006" key="5">
    <source>
        <dbReference type="Google" id="ProtNLM"/>
    </source>
</evidence>
<dbReference type="EMBL" id="SNSC02000005">
    <property type="protein sequence ID" value="TID24113.1"/>
    <property type="molecule type" value="Genomic_DNA"/>
</dbReference>
<proteinExistence type="predicted"/>
<gene>
    <name evidence="3" type="ORF">E6O75_ATG02478</name>
</gene>
<evidence type="ECO:0000313" key="3">
    <source>
        <dbReference type="EMBL" id="TID24113.1"/>
    </source>
</evidence>
<keyword evidence="1" id="KW-0472">Membrane</keyword>
<evidence type="ECO:0000256" key="1">
    <source>
        <dbReference type="SAM" id="Phobius"/>
    </source>
</evidence>